<evidence type="ECO:0000256" key="15">
    <source>
        <dbReference type="ARBA" id="ARBA00023128"/>
    </source>
</evidence>
<evidence type="ECO:0000256" key="21">
    <source>
        <dbReference type="SAM" id="Phobius"/>
    </source>
</evidence>
<evidence type="ECO:0000256" key="3">
    <source>
        <dbReference type="ARBA" id="ARBA00020557"/>
    </source>
</evidence>
<keyword evidence="6" id="KW-0109">Calcium transport</keyword>
<keyword evidence="13 19" id="KW-0175">Coiled coil</keyword>
<feature type="domain" description="Letm1 RBD" evidence="23">
    <location>
        <begin position="245"/>
        <end position="435"/>
    </location>
</feature>
<evidence type="ECO:0000256" key="20">
    <source>
        <dbReference type="SAM" id="MobiDB-lite"/>
    </source>
</evidence>
<organism evidence="24 25">
    <name type="scientific">Frieseomelitta varia</name>
    <dbReference type="NCBI Taxonomy" id="561572"/>
    <lineage>
        <taxon>Eukaryota</taxon>
        <taxon>Metazoa</taxon>
        <taxon>Ecdysozoa</taxon>
        <taxon>Arthropoda</taxon>
        <taxon>Hexapoda</taxon>
        <taxon>Insecta</taxon>
        <taxon>Pterygota</taxon>
        <taxon>Neoptera</taxon>
        <taxon>Endopterygota</taxon>
        <taxon>Hymenoptera</taxon>
        <taxon>Apocrita</taxon>
        <taxon>Aculeata</taxon>
        <taxon>Apoidea</taxon>
        <taxon>Anthophila</taxon>
        <taxon>Apidae</taxon>
        <taxon>Frieseomelitta</taxon>
    </lineage>
</organism>
<feature type="region of interest" description="Disordered" evidence="20">
    <location>
        <begin position="702"/>
        <end position="806"/>
    </location>
</feature>
<accession>A0A833VUP3</accession>
<keyword evidence="5" id="KW-0050">Antiport</keyword>
<evidence type="ECO:0000313" key="24">
    <source>
        <dbReference type="EMBL" id="KAF3420899.1"/>
    </source>
</evidence>
<evidence type="ECO:0000259" key="22">
    <source>
        <dbReference type="PROSITE" id="PS50222"/>
    </source>
</evidence>
<protein>
    <recommendedName>
        <fullName evidence="3">Mitochondrial proton/calcium exchanger protein</fullName>
    </recommendedName>
    <alternativeName>
        <fullName evidence="17">Leucine zipper-EF-hand-containing transmembrane protein 1</fullName>
    </alternativeName>
</protein>
<feature type="transmembrane region" description="Helical" evidence="21">
    <location>
        <begin position="199"/>
        <end position="222"/>
    </location>
</feature>
<evidence type="ECO:0000256" key="10">
    <source>
        <dbReference type="ARBA" id="ARBA00022837"/>
    </source>
</evidence>
<evidence type="ECO:0000256" key="2">
    <source>
        <dbReference type="ARBA" id="ARBA00009584"/>
    </source>
</evidence>
<dbReference type="InterPro" id="IPR011992">
    <property type="entry name" value="EF-hand-dom_pair"/>
</dbReference>
<proteinExistence type="inferred from homology"/>
<feature type="compositionally biased region" description="Basic and acidic residues" evidence="20">
    <location>
        <begin position="702"/>
        <end position="720"/>
    </location>
</feature>
<evidence type="ECO:0000256" key="18">
    <source>
        <dbReference type="PROSITE-ProRule" id="PRU01094"/>
    </source>
</evidence>
<evidence type="ECO:0000256" key="6">
    <source>
        <dbReference type="ARBA" id="ARBA00022568"/>
    </source>
</evidence>
<keyword evidence="10" id="KW-0106">Calcium</keyword>
<sequence>MNSLIHTKRIVSGRRTAIRHCTRYIYITGELAITAINTEYCCFKLWSNTNSINGNLAFIYVGRRDSRSNRLLLQSTITENCNNSNLPYVQYRTFFITPTWHGQESSSKVEDTIKNIKEQKELKTKAQDSVVQSASKAVEKSEKLSIWQKVKGEIIHYYHGFRLLGLDMKISSKLIWRILKGKELSRREHRLLIKTTGDVFRLIPFSVFIIVPFMEFLLPIVIKIFPGLLPSTFQTATEKEDKLKQALKIKIEMAKFLQKTLDDMAVQSSDYKSKKAKEFAEFFYKVRSSGAVATNEEIMQFSKLFEDEITLDSLTRPQIVALCRVLDVQTLGTSNFLKFLLRMRLRSLTADDKLIEKEGIDSLTRSELQQACRARGMRAYGLPDSKLKEQLSQWLDLSLNKKVPPSLLLLSRALMVPETIPMSDKLKATISALPDAVVARTQGAIGEKEGKMDHKTNIEIIKMEERKIEEERQEKEPQTVSFQTHKTDEITNSDVKVLEQALDSLGKIKYSCRLDIDIRIRVKKLLSIVGKEMSVEKEELKELKEEMAEYQEDLKELDEIKAAAKGQEDIDNIKVSKGATRLYNKKMDAVLTQLESEKQMKELQRKTIVDKEATISKTAEELVKIDELISVIKKIQNVPDEHRLQRISEILAKIDDDRDGAIKIEDVLKVLELIGKEDIKLSNKQVDELLELLNKEEILEEKEQSEKLTEKEASELKDGNCTETKYVSPKSPVPATPVTTEKSFGKEELEEAIEESNKNFATHSSEEEKEKSTAVLKSNSNDPVRNPPLTPGVPPPTKNAEGSKQL</sequence>
<evidence type="ECO:0000256" key="13">
    <source>
        <dbReference type="ARBA" id="ARBA00023054"/>
    </source>
</evidence>
<dbReference type="Pfam" id="PF26561">
    <property type="entry name" value="LETM1_C"/>
    <property type="match status" value="1"/>
</dbReference>
<evidence type="ECO:0000256" key="11">
    <source>
        <dbReference type="ARBA" id="ARBA00022946"/>
    </source>
</evidence>
<keyword evidence="8" id="KW-0479">Metal-binding</keyword>
<name>A0A833VUP3_9HYME</name>
<dbReference type="GO" id="GO:0015297">
    <property type="term" value="F:antiporter activity"/>
    <property type="evidence" value="ECO:0007669"/>
    <property type="project" value="UniProtKB-KW"/>
</dbReference>
<reference evidence="24" key="1">
    <citation type="submission" date="2019-11" db="EMBL/GenBank/DDBJ databases">
        <title>The nuclear and mitochondrial genomes of Frieseomelitta varia - a highly eusocial stingless bee (Meliponini) with a permanently sterile worker caste.</title>
        <authorList>
            <person name="Freitas F.C.P."/>
            <person name="Lourenco A.P."/>
            <person name="Nunes F.M.F."/>
            <person name="Paschoal A.R."/>
            <person name="Abreu F.C.P."/>
            <person name="Barbin F.O."/>
            <person name="Bataglia L."/>
            <person name="Cardoso-Junior C.A.M."/>
            <person name="Cervoni M.S."/>
            <person name="Silva S.R."/>
            <person name="Dalarmi F."/>
            <person name="Del Lama M.A."/>
            <person name="Depintor T.S."/>
            <person name="Ferreira K.M."/>
            <person name="Goria P.S."/>
            <person name="Jaskot M.C."/>
            <person name="Lago D.C."/>
            <person name="Luna-Lucena D."/>
            <person name="Moda L.M."/>
            <person name="Nascimento L."/>
            <person name="Pedrino M."/>
            <person name="Rabico F.O."/>
            <person name="Sanches F.C."/>
            <person name="Santos D.E."/>
            <person name="Santos C.G."/>
            <person name="Vieira J."/>
            <person name="Lopes T.F."/>
            <person name="Barchuk A.R."/>
            <person name="Hartfelder K."/>
            <person name="Simoes Z.L.P."/>
            <person name="Bitondi M.M.G."/>
            <person name="Pinheiro D.G."/>
        </authorList>
    </citation>
    <scope>NUCLEOTIDE SEQUENCE</scope>
    <source>
        <strain evidence="24">USP_RPSP 00005682</strain>
        <tissue evidence="24">Whole individual</tissue>
    </source>
</reference>
<dbReference type="GO" id="GO:0030003">
    <property type="term" value="P:intracellular monoatomic cation homeostasis"/>
    <property type="evidence" value="ECO:0007669"/>
    <property type="project" value="TreeGrafter"/>
</dbReference>
<dbReference type="EMBL" id="WNWW01000909">
    <property type="protein sequence ID" value="KAF3420899.1"/>
    <property type="molecule type" value="Genomic_DNA"/>
</dbReference>
<dbReference type="InterPro" id="IPR059005">
    <property type="entry name" value="LETM1_C"/>
</dbReference>
<evidence type="ECO:0000313" key="25">
    <source>
        <dbReference type="Proteomes" id="UP000655588"/>
    </source>
</evidence>
<keyword evidence="11" id="KW-0809">Transit peptide</keyword>
<dbReference type="Proteomes" id="UP000655588">
    <property type="component" value="Unassembled WGS sequence"/>
</dbReference>
<dbReference type="PROSITE" id="PS51758">
    <property type="entry name" value="LETM1_RBD"/>
    <property type="match status" value="1"/>
</dbReference>
<evidence type="ECO:0000256" key="14">
    <source>
        <dbReference type="ARBA" id="ARBA00023065"/>
    </source>
</evidence>
<keyword evidence="7 21" id="KW-0812">Transmembrane</keyword>
<keyword evidence="12 21" id="KW-1133">Transmembrane helix</keyword>
<keyword evidence="25" id="KW-1185">Reference proteome</keyword>
<evidence type="ECO:0000256" key="19">
    <source>
        <dbReference type="SAM" id="Coils"/>
    </source>
</evidence>
<dbReference type="InterPro" id="IPR033122">
    <property type="entry name" value="LETM1-like_RBD"/>
</dbReference>
<dbReference type="PANTHER" id="PTHR14009:SF1">
    <property type="entry name" value="MITOCHONDRIAL PROTON_CALCIUM EXCHANGER PROTEIN"/>
    <property type="match status" value="1"/>
</dbReference>
<evidence type="ECO:0000256" key="12">
    <source>
        <dbReference type="ARBA" id="ARBA00022989"/>
    </source>
</evidence>
<evidence type="ECO:0000256" key="7">
    <source>
        <dbReference type="ARBA" id="ARBA00022692"/>
    </source>
</evidence>
<dbReference type="GO" id="GO:0005743">
    <property type="term" value="C:mitochondrial inner membrane"/>
    <property type="evidence" value="ECO:0007669"/>
    <property type="project" value="UniProtKB-SubCell"/>
</dbReference>
<keyword evidence="4" id="KW-0813">Transport</keyword>
<dbReference type="InterPro" id="IPR002048">
    <property type="entry name" value="EF_hand_dom"/>
</dbReference>
<gene>
    <name evidence="24" type="ORF">E2986_02959</name>
</gene>
<feature type="domain" description="EF-hand" evidence="22">
    <location>
        <begin position="642"/>
        <end position="677"/>
    </location>
</feature>
<keyword evidence="15 18" id="KW-0496">Mitochondrion</keyword>
<evidence type="ECO:0000256" key="8">
    <source>
        <dbReference type="ARBA" id="ARBA00022723"/>
    </source>
</evidence>
<feature type="coiled-coil region" evidence="19">
    <location>
        <begin position="526"/>
        <end position="567"/>
    </location>
</feature>
<evidence type="ECO:0000256" key="9">
    <source>
        <dbReference type="ARBA" id="ARBA00022792"/>
    </source>
</evidence>
<dbReference type="InterPro" id="IPR044202">
    <property type="entry name" value="LETM1/MDM38-like"/>
</dbReference>
<keyword evidence="14" id="KW-0406">Ion transport</keyword>
<dbReference type="GO" id="GO:0043022">
    <property type="term" value="F:ribosome binding"/>
    <property type="evidence" value="ECO:0007669"/>
    <property type="project" value="InterPro"/>
</dbReference>
<evidence type="ECO:0000256" key="16">
    <source>
        <dbReference type="ARBA" id="ARBA00023136"/>
    </source>
</evidence>
<dbReference type="PANTHER" id="PTHR14009">
    <property type="entry name" value="LEUCINE ZIPPER-EF-HAND CONTAINING TRANSMEMBRANE PROTEIN"/>
    <property type="match status" value="1"/>
</dbReference>
<dbReference type="PROSITE" id="PS50222">
    <property type="entry name" value="EF_HAND_2"/>
    <property type="match status" value="1"/>
</dbReference>
<keyword evidence="9" id="KW-0999">Mitochondrion inner membrane</keyword>
<comment type="caution">
    <text evidence="24">The sequence shown here is derived from an EMBL/GenBank/DDBJ whole genome shotgun (WGS) entry which is preliminary data.</text>
</comment>
<dbReference type="Pfam" id="PF07766">
    <property type="entry name" value="LETM1_RBD"/>
    <property type="match status" value="1"/>
</dbReference>
<evidence type="ECO:0000256" key="5">
    <source>
        <dbReference type="ARBA" id="ARBA00022449"/>
    </source>
</evidence>
<dbReference type="AlphaFoldDB" id="A0A833VUP3"/>
<evidence type="ECO:0000259" key="23">
    <source>
        <dbReference type="PROSITE" id="PS51758"/>
    </source>
</evidence>
<dbReference type="SUPFAM" id="SSF47473">
    <property type="entry name" value="EF-hand"/>
    <property type="match status" value="1"/>
</dbReference>
<comment type="subcellular location">
    <subcellularLocation>
        <location evidence="1">Mitochondrion inner membrane</location>
        <topology evidence="1">Single-pass membrane protein</topology>
    </subcellularLocation>
</comment>
<evidence type="ECO:0000256" key="4">
    <source>
        <dbReference type="ARBA" id="ARBA00022448"/>
    </source>
</evidence>
<feature type="compositionally biased region" description="Pro residues" evidence="20">
    <location>
        <begin position="785"/>
        <end position="797"/>
    </location>
</feature>
<evidence type="ECO:0000256" key="17">
    <source>
        <dbReference type="ARBA" id="ARBA00031360"/>
    </source>
</evidence>
<dbReference type="GO" id="GO:0005509">
    <property type="term" value="F:calcium ion binding"/>
    <property type="evidence" value="ECO:0007669"/>
    <property type="project" value="InterPro"/>
</dbReference>
<comment type="similarity">
    <text evidence="2">Belongs to the LETM1 family.</text>
</comment>
<keyword evidence="16 21" id="KW-0472">Membrane</keyword>
<evidence type="ECO:0000256" key="1">
    <source>
        <dbReference type="ARBA" id="ARBA00004434"/>
    </source>
</evidence>